<dbReference type="Pfam" id="PF02518">
    <property type="entry name" value="HATPase_c"/>
    <property type="match status" value="1"/>
</dbReference>
<feature type="domain" description="PAC" evidence="8">
    <location>
        <begin position="1189"/>
        <end position="1242"/>
    </location>
</feature>
<dbReference type="InterPro" id="IPR013655">
    <property type="entry name" value="PAS_fold_3"/>
</dbReference>
<dbReference type="InterPro" id="IPR000014">
    <property type="entry name" value="PAS"/>
</dbReference>
<dbReference type="Gene3D" id="1.10.287.130">
    <property type="match status" value="1"/>
</dbReference>
<dbReference type="PROSITE" id="PS50112">
    <property type="entry name" value="PAS"/>
    <property type="match status" value="3"/>
</dbReference>
<dbReference type="PANTHER" id="PTHR43304">
    <property type="entry name" value="PHYTOCHROME-LIKE PROTEIN CPH1"/>
    <property type="match status" value="1"/>
</dbReference>
<feature type="domain" description="PAC" evidence="8">
    <location>
        <begin position="935"/>
        <end position="987"/>
    </location>
</feature>
<keyword evidence="10" id="KW-1185">Reference proteome</keyword>
<dbReference type="Pfam" id="PF00512">
    <property type="entry name" value="HisKA"/>
    <property type="match status" value="1"/>
</dbReference>
<dbReference type="PROSITE" id="PS50113">
    <property type="entry name" value="PAC"/>
    <property type="match status" value="5"/>
</dbReference>
<dbReference type="Pfam" id="PF00989">
    <property type="entry name" value="PAS"/>
    <property type="match status" value="1"/>
</dbReference>
<keyword evidence="5 9" id="KW-0418">Kinase</keyword>
<feature type="domain" description="PAC" evidence="8">
    <location>
        <begin position="680"/>
        <end position="732"/>
    </location>
</feature>
<dbReference type="InterPro" id="IPR029016">
    <property type="entry name" value="GAF-like_dom_sf"/>
</dbReference>
<dbReference type="SUPFAM" id="SSF55785">
    <property type="entry name" value="PYP-like sensor domain (PAS domain)"/>
    <property type="match status" value="6"/>
</dbReference>
<dbReference type="InterPro" id="IPR035965">
    <property type="entry name" value="PAS-like_dom_sf"/>
</dbReference>
<dbReference type="PANTHER" id="PTHR43304:SF1">
    <property type="entry name" value="PAC DOMAIN-CONTAINING PROTEIN"/>
    <property type="match status" value="1"/>
</dbReference>
<dbReference type="InterPro" id="IPR013767">
    <property type="entry name" value="PAS_fold"/>
</dbReference>
<dbReference type="SMART" id="SM00086">
    <property type="entry name" value="PAC"/>
    <property type="match status" value="5"/>
</dbReference>
<dbReference type="Gene3D" id="3.30.450.20">
    <property type="entry name" value="PAS domain"/>
    <property type="match status" value="6"/>
</dbReference>
<feature type="domain" description="Histidine kinase" evidence="6">
    <location>
        <begin position="1260"/>
        <end position="1477"/>
    </location>
</feature>
<dbReference type="CDD" id="cd00130">
    <property type="entry name" value="PAS"/>
    <property type="match status" value="5"/>
</dbReference>
<evidence type="ECO:0000256" key="2">
    <source>
        <dbReference type="ARBA" id="ARBA00012438"/>
    </source>
</evidence>
<evidence type="ECO:0000256" key="4">
    <source>
        <dbReference type="ARBA" id="ARBA00022679"/>
    </source>
</evidence>
<feature type="domain" description="PAS" evidence="7">
    <location>
        <begin position="861"/>
        <end position="931"/>
    </location>
</feature>
<dbReference type="FunFam" id="3.30.565.10:FF:000006">
    <property type="entry name" value="Sensor histidine kinase WalK"/>
    <property type="match status" value="1"/>
</dbReference>
<dbReference type="Gene3D" id="3.30.565.10">
    <property type="entry name" value="Histidine kinase-like ATPase, C-terminal domain"/>
    <property type="match status" value="1"/>
</dbReference>
<dbReference type="InterPro" id="IPR000700">
    <property type="entry name" value="PAS-assoc_C"/>
</dbReference>
<dbReference type="Gene3D" id="3.30.450.40">
    <property type="match status" value="2"/>
</dbReference>
<evidence type="ECO:0000313" key="9">
    <source>
        <dbReference type="EMBL" id="ADB36682.1"/>
    </source>
</evidence>
<gene>
    <name evidence="9" type="ordered locus">Slin_0618</name>
</gene>
<evidence type="ECO:0000256" key="1">
    <source>
        <dbReference type="ARBA" id="ARBA00000085"/>
    </source>
</evidence>
<dbReference type="GO" id="GO:0006355">
    <property type="term" value="P:regulation of DNA-templated transcription"/>
    <property type="evidence" value="ECO:0007669"/>
    <property type="project" value="InterPro"/>
</dbReference>
<dbReference type="InterPro" id="IPR052162">
    <property type="entry name" value="Sensor_kinase/Photoreceptor"/>
</dbReference>
<accession>D2QG75</accession>
<protein>
    <recommendedName>
        <fullName evidence="2">histidine kinase</fullName>
        <ecNumber evidence="2">2.7.13.3</ecNumber>
    </recommendedName>
</protein>
<reference evidence="9 10" key="1">
    <citation type="journal article" date="2010" name="Stand. Genomic Sci.">
        <title>Complete genome sequence of Spirosoma linguale type strain (1).</title>
        <authorList>
            <person name="Lail K."/>
            <person name="Sikorski J."/>
            <person name="Saunders E."/>
            <person name="Lapidus A."/>
            <person name="Glavina Del Rio T."/>
            <person name="Copeland A."/>
            <person name="Tice H."/>
            <person name="Cheng J.-F."/>
            <person name="Lucas S."/>
            <person name="Nolan M."/>
            <person name="Bruce D."/>
            <person name="Goodwin L."/>
            <person name="Pitluck S."/>
            <person name="Ivanova N."/>
            <person name="Mavromatis K."/>
            <person name="Ovchinnikova G."/>
            <person name="Pati A."/>
            <person name="Chen A."/>
            <person name="Palaniappan K."/>
            <person name="Land M."/>
            <person name="Hauser L."/>
            <person name="Chang Y.-J."/>
            <person name="Jeffries C.D."/>
            <person name="Chain P."/>
            <person name="Brettin T."/>
            <person name="Detter J.C."/>
            <person name="Schuetze A."/>
            <person name="Rohde M."/>
            <person name="Tindall B.J."/>
            <person name="Goeker M."/>
            <person name="Bristow J."/>
            <person name="Eisen J.A."/>
            <person name="Markowitz V."/>
            <person name="Hugenholtz P."/>
            <person name="Kyrpides N.C."/>
            <person name="Klenk H.-P."/>
            <person name="Chen F."/>
        </authorList>
    </citation>
    <scope>NUCLEOTIDE SEQUENCE [LARGE SCALE GENOMIC DNA]</scope>
    <source>
        <strain evidence="10">ATCC 33905 / DSM 74 / LMG 10896 / Claus 1</strain>
    </source>
</reference>
<dbReference type="InterPro" id="IPR036890">
    <property type="entry name" value="HATPase_C_sf"/>
</dbReference>
<feature type="domain" description="PAS" evidence="7">
    <location>
        <begin position="591"/>
        <end position="662"/>
    </location>
</feature>
<dbReference type="SMART" id="SM00388">
    <property type="entry name" value="HisKA"/>
    <property type="match status" value="1"/>
</dbReference>
<dbReference type="InterPro" id="IPR003594">
    <property type="entry name" value="HATPase_dom"/>
</dbReference>
<dbReference type="SMART" id="SM00065">
    <property type="entry name" value="GAF"/>
    <property type="match status" value="1"/>
</dbReference>
<evidence type="ECO:0000259" key="8">
    <source>
        <dbReference type="PROSITE" id="PS50113"/>
    </source>
</evidence>
<evidence type="ECO:0000256" key="3">
    <source>
        <dbReference type="ARBA" id="ARBA00022553"/>
    </source>
</evidence>
<dbReference type="PRINTS" id="PR00344">
    <property type="entry name" value="BCTRLSENSOR"/>
</dbReference>
<dbReference type="SUPFAM" id="SSF55874">
    <property type="entry name" value="ATPase domain of HSP90 chaperone/DNA topoisomerase II/histidine kinase"/>
    <property type="match status" value="1"/>
</dbReference>
<proteinExistence type="predicted"/>
<evidence type="ECO:0000259" key="6">
    <source>
        <dbReference type="PROSITE" id="PS50109"/>
    </source>
</evidence>
<dbReference type="InterPro" id="IPR036097">
    <property type="entry name" value="HisK_dim/P_sf"/>
</dbReference>
<keyword evidence="4" id="KW-0808">Transferase</keyword>
<dbReference type="eggNOG" id="COG2203">
    <property type="taxonomic scope" value="Bacteria"/>
</dbReference>
<dbReference type="Pfam" id="PF08447">
    <property type="entry name" value="PAS_3"/>
    <property type="match status" value="2"/>
</dbReference>
<dbReference type="EC" id="2.7.13.3" evidence="2"/>
<dbReference type="InterPro" id="IPR005467">
    <property type="entry name" value="His_kinase_dom"/>
</dbReference>
<dbReference type="InterPro" id="IPR003661">
    <property type="entry name" value="HisK_dim/P_dom"/>
</dbReference>
<dbReference type="SMART" id="SM00387">
    <property type="entry name" value="HATPase_c"/>
    <property type="match status" value="1"/>
</dbReference>
<dbReference type="InterPro" id="IPR004358">
    <property type="entry name" value="Sig_transdc_His_kin-like_C"/>
</dbReference>
<dbReference type="GO" id="GO:0000155">
    <property type="term" value="F:phosphorelay sensor kinase activity"/>
    <property type="evidence" value="ECO:0007669"/>
    <property type="project" value="InterPro"/>
</dbReference>
<dbReference type="PROSITE" id="PS50109">
    <property type="entry name" value="HIS_KIN"/>
    <property type="match status" value="1"/>
</dbReference>
<sequence length="1484" mass="167964">MYLEGVFFPDNKLADLRISWTSSGELTGTILSEFISKEVLSSLCFNLTHRNSACLNLSNDNSLQGVWQIAPVKEGYLATFQAHKTNYNQENTIQESPDELLRRLEYRRTFNGLTSTLINLPFSQLDEFLLNALEQMGRYTGADRCYMFRYSASDHEMSCTHEWCATGILPQQEMLQDLPVSLFPWWHQNMVRGETICLYSLEDLPAEAQAERDILADQQILSLLVIPIMMEQRPLGFIGFDAVTEARHWNSEDVELLETFSQLLVNTLKRFSHEQSIITFSRRESIMNQIHETLLAREVTPFGAQLQVLHHLYTLIPAELMAIYNVAEEPPLAVATSWLISGNATSEFDTRYPETIPLQNCSEHERAQFLSAAVKAGRACESVCCLPIQQESRLLGYLLIADPRRHLLTQDDLALLQRAAYLLADFRVRKELVEQLQVQTNQLTETNQLLSAIVESTPVGLALFSPKWQHDRIYDFAYQFTNPANVRLTGRSLDQMRDNTLLTLFPEINQGGLFDKLVQTALTGQAQHFDEYIRHDGMRMWAYFTLIRIGQDVLFTVQDITPQKEAEELLRHQNELLEKQVELRTNEIRHLNALQKAIINYAALGFAATDTQGIIQLINPALEVMTGYKAHELVGKVSPGVLRAPQTHQRLIQQLTPHLDDPTLEGDALVTAYVQEHTFLQRENTLQHKDGHLLPVLSTVSGLYDEQGVLLGYVDFVTDISVFKQAQETAKKAYHRLQLAADTAGLGIWEYDLATEKFSLDDQMYRICGIDNQHMPLDAELFSNLIHPADRERFQQAKSYALANKLTSSLNFRLLQPSGQLVYGEMRMQPLLDEHQQPIQLIGVVQDRTAQRQTELALQRSKERYLALVNNLHEIVFQIDLTGSFTFLNNAWTETIGYPLADSIGQSILSFLSPADHQVCSQLIDQLVTKETQLCQKTVAFIAQNGETKIAEVDARLLTDAQELPIGITGTFRDVTQQNKATDALRQSEQRFKAIFNSTFQMIGLLCPQGTILEMNDTACLASGKSMDELAGKYLWETYCWQLSPAIWQKCRAAVTRAAGGEPVNYETNIWLAGQTVVPIDFSVRPLFNDAGEVVLLIVEGHDLSSYKQMQQALQESEQRFREIAEKVDSLFWIREGGSPRFSYVNPMYERITGRSCESLYEDPTSFLDFVVEEDRPMLLQLLKLDQPYDGPIHFQARIAGKIRWFEIRGFFTKDATGKVVRHIGVGQDVTSQMENKQVMEAALEREQALNKLKSLFVSMASHQFRTPLMTIQSSSELIEFLVNQDNTDQKPAVQRHLHRIKGEVGKLTNILADILLLGQSDSGKISMQAEQVNLLPYITQIRDDYFSTGLGQRRVLIQANEQDYWAAVDRKLMSHVLQNLLTNATKYSKGDPLIRLTQTEQTIQLEVIDDGIGIPAGELPLLFDSFFRASNARQFQGTGLGLSIARQFVELHNGTITVQSEVGKGTTFTVTLPAGEPPLSDAV</sequence>
<evidence type="ECO:0000313" key="10">
    <source>
        <dbReference type="Proteomes" id="UP000002028"/>
    </source>
</evidence>
<dbReference type="SUPFAM" id="SSF47384">
    <property type="entry name" value="Homodimeric domain of signal transducing histidine kinase"/>
    <property type="match status" value="1"/>
</dbReference>
<organism evidence="9 10">
    <name type="scientific">Spirosoma linguale (strain ATCC 33905 / DSM 74 / LMG 10896 / Claus 1)</name>
    <dbReference type="NCBI Taxonomy" id="504472"/>
    <lineage>
        <taxon>Bacteria</taxon>
        <taxon>Pseudomonadati</taxon>
        <taxon>Bacteroidota</taxon>
        <taxon>Cytophagia</taxon>
        <taxon>Cytophagales</taxon>
        <taxon>Cytophagaceae</taxon>
        <taxon>Spirosoma</taxon>
    </lineage>
</organism>
<dbReference type="Gene3D" id="2.10.70.100">
    <property type="match status" value="1"/>
</dbReference>
<dbReference type="SUPFAM" id="SSF55781">
    <property type="entry name" value="GAF domain-like"/>
    <property type="match status" value="2"/>
</dbReference>
<feature type="domain" description="PAC" evidence="8">
    <location>
        <begin position="1064"/>
        <end position="1116"/>
    </location>
</feature>
<feature type="domain" description="PAS" evidence="7">
    <location>
        <begin position="1117"/>
        <end position="1184"/>
    </location>
</feature>
<name>D2QG75_SPILD</name>
<dbReference type="Pfam" id="PF01590">
    <property type="entry name" value="GAF"/>
    <property type="match status" value="1"/>
</dbReference>
<dbReference type="HOGENOM" id="CLU_006896_0_0_10"/>
<dbReference type="SMART" id="SM00091">
    <property type="entry name" value="PAS"/>
    <property type="match status" value="6"/>
</dbReference>
<dbReference type="EMBL" id="CP001769">
    <property type="protein sequence ID" value="ADB36682.1"/>
    <property type="molecule type" value="Genomic_DNA"/>
</dbReference>
<dbReference type="RefSeq" id="WP_012925234.1">
    <property type="nucleotide sequence ID" value="NC_013730.1"/>
</dbReference>
<comment type="catalytic activity">
    <reaction evidence="1">
        <text>ATP + protein L-histidine = ADP + protein N-phospho-L-histidine.</text>
        <dbReference type="EC" id="2.7.13.3"/>
    </reaction>
</comment>
<keyword evidence="3" id="KW-0597">Phosphoprotein</keyword>
<dbReference type="Proteomes" id="UP000002028">
    <property type="component" value="Chromosome"/>
</dbReference>
<dbReference type="NCBIfam" id="TIGR00229">
    <property type="entry name" value="sensory_box"/>
    <property type="match status" value="4"/>
</dbReference>
<dbReference type="STRING" id="504472.Slin_0618"/>
<dbReference type="KEGG" id="sli:Slin_0618"/>
<dbReference type="CDD" id="cd00082">
    <property type="entry name" value="HisKA"/>
    <property type="match status" value="1"/>
</dbReference>
<evidence type="ECO:0000256" key="5">
    <source>
        <dbReference type="ARBA" id="ARBA00022777"/>
    </source>
</evidence>
<dbReference type="CDD" id="cd00075">
    <property type="entry name" value="HATPase"/>
    <property type="match status" value="1"/>
</dbReference>
<feature type="domain" description="PAC" evidence="8">
    <location>
        <begin position="808"/>
        <end position="860"/>
    </location>
</feature>
<dbReference type="Pfam" id="PF13426">
    <property type="entry name" value="PAS_9"/>
    <property type="match status" value="2"/>
</dbReference>
<dbReference type="eggNOG" id="COG5002">
    <property type="taxonomic scope" value="Bacteria"/>
</dbReference>
<dbReference type="InterPro" id="IPR001610">
    <property type="entry name" value="PAC"/>
</dbReference>
<evidence type="ECO:0000259" key="7">
    <source>
        <dbReference type="PROSITE" id="PS50112"/>
    </source>
</evidence>
<dbReference type="InterPro" id="IPR003018">
    <property type="entry name" value="GAF"/>
</dbReference>